<feature type="transmembrane region" description="Helical" evidence="1">
    <location>
        <begin position="21"/>
        <end position="40"/>
    </location>
</feature>
<sequence length="171" mass="18669">MKTFQFKSHNVKKGLMFGLGYLAVVFVLLYVFFGGINGLADAANNFGSAKGLGILVAVVVIGPLIILLQFINPKIDIQVDSKNLSIKNSKKDPKTIPLATIHSMEINQTLVNQLQIFDQNKQLLATIHPQTDTNVIFSIASTIAQHGEFVATKGNKKIFGNAVPTVSYLRQ</sequence>
<keyword evidence="3" id="KW-1185">Reference proteome</keyword>
<accession>A0ABU0U6T8</accession>
<protein>
    <submittedName>
        <fullName evidence="2">High-affinity nickel permease</fullName>
    </submittedName>
</protein>
<organism evidence="2 3">
    <name type="scientific">Sphingobacterium zeae</name>
    <dbReference type="NCBI Taxonomy" id="1776859"/>
    <lineage>
        <taxon>Bacteria</taxon>
        <taxon>Pseudomonadati</taxon>
        <taxon>Bacteroidota</taxon>
        <taxon>Sphingobacteriia</taxon>
        <taxon>Sphingobacteriales</taxon>
        <taxon>Sphingobacteriaceae</taxon>
        <taxon>Sphingobacterium</taxon>
    </lineage>
</organism>
<proteinExistence type="predicted"/>
<gene>
    <name evidence="2" type="ORF">QE382_002633</name>
</gene>
<evidence type="ECO:0000313" key="2">
    <source>
        <dbReference type="EMBL" id="MDQ1150649.1"/>
    </source>
</evidence>
<evidence type="ECO:0000313" key="3">
    <source>
        <dbReference type="Proteomes" id="UP001244640"/>
    </source>
</evidence>
<evidence type="ECO:0000256" key="1">
    <source>
        <dbReference type="SAM" id="Phobius"/>
    </source>
</evidence>
<dbReference type="Proteomes" id="UP001244640">
    <property type="component" value="Unassembled WGS sequence"/>
</dbReference>
<comment type="caution">
    <text evidence="2">The sequence shown here is derived from an EMBL/GenBank/DDBJ whole genome shotgun (WGS) entry which is preliminary data.</text>
</comment>
<keyword evidence="1" id="KW-0472">Membrane</keyword>
<dbReference type="EMBL" id="JAUTBA010000001">
    <property type="protein sequence ID" value="MDQ1150649.1"/>
    <property type="molecule type" value="Genomic_DNA"/>
</dbReference>
<keyword evidence="1" id="KW-1133">Transmembrane helix</keyword>
<keyword evidence="1" id="KW-0812">Transmembrane</keyword>
<name>A0ABU0U6T8_9SPHI</name>
<reference evidence="2 3" key="1">
    <citation type="submission" date="2023-07" db="EMBL/GenBank/DDBJ databases">
        <title>Functional and genomic diversity of the sorghum phyllosphere microbiome.</title>
        <authorList>
            <person name="Shade A."/>
        </authorList>
    </citation>
    <scope>NUCLEOTIDE SEQUENCE [LARGE SCALE GENOMIC DNA]</scope>
    <source>
        <strain evidence="2 3">SORGH_AS_0892</strain>
    </source>
</reference>
<feature type="transmembrane region" description="Helical" evidence="1">
    <location>
        <begin position="52"/>
        <end position="71"/>
    </location>
</feature>
<dbReference type="RefSeq" id="WP_307186257.1">
    <property type="nucleotide sequence ID" value="NZ_JAUTBA010000001.1"/>
</dbReference>